<dbReference type="Proteomes" id="UP000231542">
    <property type="component" value="Unassembled WGS sequence"/>
</dbReference>
<comment type="caution">
    <text evidence="2">The sequence shown here is derived from an EMBL/GenBank/DDBJ whole genome shotgun (WGS) entry which is preliminary data.</text>
</comment>
<dbReference type="EMBL" id="PEXU01000008">
    <property type="protein sequence ID" value="PIS42983.1"/>
    <property type="molecule type" value="Genomic_DNA"/>
</dbReference>
<organism evidence="2 3">
    <name type="scientific">Candidatus Kerfeldbacteria bacterium CG08_land_8_20_14_0_20_40_16</name>
    <dbReference type="NCBI Taxonomy" id="2014244"/>
    <lineage>
        <taxon>Bacteria</taxon>
        <taxon>Candidatus Kerfeldiibacteriota</taxon>
    </lineage>
</organism>
<sequence length="166" mass="18792">MPTMLEQKFEQQPNSEITPERPVTPEAPKERVEAEKDLEELERQIAKEEQKAAPAQSVAAPPTPAPSAIPKSETRKQIEKILSEDLVDIYRAMDANQKLIFKQKGEETASLIENLVQTAKATAKKVITLIREWLKLIPGVNKFFLEQETKIKTDKILAMTKKKEGE</sequence>
<protein>
    <submittedName>
        <fullName evidence="2">Uncharacterized protein</fullName>
    </submittedName>
</protein>
<accession>A0A2H0YZ27</accession>
<name>A0A2H0YZ27_9BACT</name>
<gene>
    <name evidence="2" type="ORF">COT24_00630</name>
</gene>
<evidence type="ECO:0000313" key="2">
    <source>
        <dbReference type="EMBL" id="PIS42983.1"/>
    </source>
</evidence>
<feature type="compositionally biased region" description="Basic and acidic residues" evidence="1">
    <location>
        <begin position="27"/>
        <end position="51"/>
    </location>
</feature>
<reference evidence="2 3" key="1">
    <citation type="submission" date="2017-09" db="EMBL/GenBank/DDBJ databases">
        <title>Depth-based differentiation of microbial function through sediment-hosted aquifers and enrichment of novel symbionts in the deep terrestrial subsurface.</title>
        <authorList>
            <person name="Probst A.J."/>
            <person name="Ladd B."/>
            <person name="Jarett J.K."/>
            <person name="Geller-Mcgrath D.E."/>
            <person name="Sieber C.M."/>
            <person name="Emerson J.B."/>
            <person name="Anantharaman K."/>
            <person name="Thomas B.C."/>
            <person name="Malmstrom R."/>
            <person name="Stieglmeier M."/>
            <person name="Klingl A."/>
            <person name="Woyke T."/>
            <person name="Ryan C.M."/>
            <person name="Banfield J.F."/>
        </authorList>
    </citation>
    <scope>NUCLEOTIDE SEQUENCE [LARGE SCALE GENOMIC DNA]</scope>
    <source>
        <strain evidence="2">CG08_land_8_20_14_0_20_40_16</strain>
    </source>
</reference>
<feature type="region of interest" description="Disordered" evidence="1">
    <location>
        <begin position="1"/>
        <end position="75"/>
    </location>
</feature>
<dbReference type="AlphaFoldDB" id="A0A2H0YZ27"/>
<evidence type="ECO:0000256" key="1">
    <source>
        <dbReference type="SAM" id="MobiDB-lite"/>
    </source>
</evidence>
<evidence type="ECO:0000313" key="3">
    <source>
        <dbReference type="Proteomes" id="UP000231542"/>
    </source>
</evidence>
<proteinExistence type="predicted"/>